<keyword evidence="1 2" id="KW-0963">Cytoplasm</keyword>
<comment type="subcellular location">
    <subcellularLocation>
        <location evidence="2">Cytoplasm</location>
    </subcellularLocation>
</comment>
<dbReference type="Pfam" id="PF05979">
    <property type="entry name" value="DUF896"/>
    <property type="match status" value="1"/>
</dbReference>
<comment type="similarity">
    <text evidence="2">Belongs to the UPF0291 family.</text>
</comment>
<evidence type="ECO:0000256" key="2">
    <source>
        <dbReference type="HAMAP-Rule" id="MF_01103"/>
    </source>
</evidence>
<dbReference type="Proteomes" id="UP000198660">
    <property type="component" value="Unassembled WGS sequence"/>
</dbReference>
<dbReference type="GO" id="GO:0005737">
    <property type="term" value="C:cytoplasm"/>
    <property type="evidence" value="ECO:0007669"/>
    <property type="project" value="UniProtKB-SubCell"/>
</dbReference>
<dbReference type="EMBL" id="FPAA01000004">
    <property type="protein sequence ID" value="SFS60859.1"/>
    <property type="molecule type" value="Genomic_DNA"/>
</dbReference>
<gene>
    <name evidence="3" type="ORF">SAMN05444972_104242</name>
</gene>
<accession>A0A1I6R824</accession>
<dbReference type="PANTHER" id="PTHR37300:SF1">
    <property type="entry name" value="UPF0291 PROTEIN YNZC"/>
    <property type="match status" value="1"/>
</dbReference>
<organism evidence="3 4">
    <name type="scientific">Marininema halotolerans</name>
    <dbReference type="NCBI Taxonomy" id="1155944"/>
    <lineage>
        <taxon>Bacteria</taxon>
        <taxon>Bacillati</taxon>
        <taxon>Bacillota</taxon>
        <taxon>Bacilli</taxon>
        <taxon>Bacillales</taxon>
        <taxon>Thermoactinomycetaceae</taxon>
        <taxon>Marininema</taxon>
    </lineage>
</organism>
<proteinExistence type="inferred from homology"/>
<evidence type="ECO:0000313" key="4">
    <source>
        <dbReference type="Proteomes" id="UP000198660"/>
    </source>
</evidence>
<dbReference type="AlphaFoldDB" id="A0A1I6R824"/>
<dbReference type="HAMAP" id="MF_01103">
    <property type="entry name" value="UPF0291"/>
    <property type="match status" value="1"/>
</dbReference>
<name>A0A1I6R824_9BACL</name>
<dbReference type="OrthoDB" id="390105at2"/>
<sequence length="63" mass="7445">MITDELLQRINALAKKQKGEGLTPAEKKEQHRLREIYLKGIRGQVKDQLDRIRFVDEKDLNKK</sequence>
<protein>
    <recommendedName>
        <fullName evidence="2">UPF0291 protein SAMN05444972_104242</fullName>
    </recommendedName>
</protein>
<dbReference type="InterPro" id="IPR009242">
    <property type="entry name" value="DUF896"/>
</dbReference>
<evidence type="ECO:0000313" key="3">
    <source>
        <dbReference type="EMBL" id="SFS60859.1"/>
    </source>
</evidence>
<dbReference type="RefSeq" id="WP_091836024.1">
    <property type="nucleotide sequence ID" value="NZ_FPAA01000004.1"/>
</dbReference>
<evidence type="ECO:0000256" key="1">
    <source>
        <dbReference type="ARBA" id="ARBA00022490"/>
    </source>
</evidence>
<dbReference type="Gene3D" id="1.10.287.540">
    <property type="entry name" value="Helix hairpin bin"/>
    <property type="match status" value="1"/>
</dbReference>
<reference evidence="4" key="1">
    <citation type="submission" date="2016-10" db="EMBL/GenBank/DDBJ databases">
        <authorList>
            <person name="Varghese N."/>
            <person name="Submissions S."/>
        </authorList>
    </citation>
    <scope>NUCLEOTIDE SEQUENCE [LARGE SCALE GENOMIC DNA]</scope>
    <source>
        <strain evidence="4">DSM 45789</strain>
    </source>
</reference>
<keyword evidence="4" id="KW-1185">Reference proteome</keyword>
<dbReference type="PANTHER" id="PTHR37300">
    <property type="entry name" value="UPF0291 PROTEIN CBO2609/CLC_2481"/>
    <property type="match status" value="1"/>
</dbReference>
<dbReference type="SUPFAM" id="SSF158221">
    <property type="entry name" value="YnzC-like"/>
    <property type="match status" value="1"/>
</dbReference>